<dbReference type="RefSeq" id="WP_093917330.1">
    <property type="nucleotide sequence ID" value="NZ_FPAJ01000005.1"/>
</dbReference>
<dbReference type="Proteomes" id="UP000199239">
    <property type="component" value="Unassembled WGS sequence"/>
</dbReference>
<proteinExistence type="predicted"/>
<dbReference type="STRING" id="394264.SAMN04488040_3011"/>
<keyword evidence="3" id="KW-1185">Reference proteome</keyword>
<dbReference type="Pfam" id="PF05050">
    <property type="entry name" value="Methyltransf_21"/>
    <property type="match status" value="1"/>
</dbReference>
<dbReference type="GO" id="GO:0032259">
    <property type="term" value="P:methylation"/>
    <property type="evidence" value="ECO:0007669"/>
    <property type="project" value="UniProtKB-KW"/>
</dbReference>
<sequence length="240" mass="26592">MAGTTPEPAADVRATLHNVEVLGGRHLKRRIIETMIDGSFEKPEIDAGLACIKPGDRVIEMGAGSGTVGAILTKNISEVQILSFEANPNLLPAINALYEHNGLSDRNTVRNNAVVAGEDAPETINFYVRKNFLGSRVFAENNEPETQMVQVETVQYETLRKEFPHNVLMLDIEGAELDFLRAADLSDVDLVIIELHRKVYHRPGMQECKRAFASQGFILDAANSKRSVFTYKKQNRIDAA</sequence>
<dbReference type="Gene3D" id="3.40.50.150">
    <property type="entry name" value="Vaccinia Virus protein VP39"/>
    <property type="match status" value="1"/>
</dbReference>
<dbReference type="SUPFAM" id="SSF53335">
    <property type="entry name" value="S-adenosyl-L-methionine-dependent methyltransferases"/>
    <property type="match status" value="1"/>
</dbReference>
<evidence type="ECO:0000313" key="3">
    <source>
        <dbReference type="Proteomes" id="UP000199239"/>
    </source>
</evidence>
<dbReference type="InterPro" id="IPR006342">
    <property type="entry name" value="FkbM_mtfrase"/>
</dbReference>
<evidence type="ECO:0000313" key="2">
    <source>
        <dbReference type="EMBL" id="SFT07422.1"/>
    </source>
</evidence>
<keyword evidence="2" id="KW-0489">Methyltransferase</keyword>
<protein>
    <submittedName>
        <fullName evidence="2">Methyltransferase, FkbM family</fullName>
    </submittedName>
</protein>
<dbReference type="OrthoDB" id="456767at2"/>
<dbReference type="GO" id="GO:0008168">
    <property type="term" value="F:methyltransferase activity"/>
    <property type="evidence" value="ECO:0007669"/>
    <property type="project" value="UniProtKB-KW"/>
</dbReference>
<accession>A0A1I6V161</accession>
<dbReference type="InterPro" id="IPR029063">
    <property type="entry name" value="SAM-dependent_MTases_sf"/>
</dbReference>
<evidence type="ECO:0000259" key="1">
    <source>
        <dbReference type="Pfam" id="PF05050"/>
    </source>
</evidence>
<keyword evidence="2" id="KW-0808">Transferase</keyword>
<gene>
    <name evidence="2" type="ORF">SAMN04488040_3011</name>
</gene>
<dbReference type="AlphaFoldDB" id="A0A1I6V161"/>
<reference evidence="3" key="1">
    <citation type="submission" date="2016-10" db="EMBL/GenBank/DDBJ databases">
        <authorList>
            <person name="Varghese N."/>
            <person name="Submissions S."/>
        </authorList>
    </citation>
    <scope>NUCLEOTIDE SEQUENCE [LARGE SCALE GENOMIC DNA]</scope>
    <source>
        <strain evidence="3">DSM 23422</strain>
    </source>
</reference>
<dbReference type="NCBIfam" id="TIGR01444">
    <property type="entry name" value="fkbM_fam"/>
    <property type="match status" value="1"/>
</dbReference>
<feature type="domain" description="Methyltransferase FkbM" evidence="1">
    <location>
        <begin position="78"/>
        <end position="198"/>
    </location>
</feature>
<name>A0A1I6V161_9RHOB</name>
<organism evidence="2 3">
    <name type="scientific">Sulfitobacter marinus</name>
    <dbReference type="NCBI Taxonomy" id="394264"/>
    <lineage>
        <taxon>Bacteria</taxon>
        <taxon>Pseudomonadati</taxon>
        <taxon>Pseudomonadota</taxon>
        <taxon>Alphaproteobacteria</taxon>
        <taxon>Rhodobacterales</taxon>
        <taxon>Roseobacteraceae</taxon>
        <taxon>Sulfitobacter</taxon>
    </lineage>
</organism>
<dbReference type="EMBL" id="FPAJ01000005">
    <property type="protein sequence ID" value="SFT07422.1"/>
    <property type="molecule type" value="Genomic_DNA"/>
</dbReference>